<dbReference type="PANTHER" id="PTHR42801:SF4">
    <property type="entry name" value="AHPC_TSA FAMILY PROTEIN"/>
    <property type="match status" value="1"/>
</dbReference>
<keyword evidence="8" id="KW-0676">Redox-active center</keyword>
<protein>
    <recommendedName>
        <fullName evidence="3">thioredoxin-dependent peroxiredoxin</fullName>
        <ecNumber evidence="3">1.11.1.24</ecNumber>
    </recommendedName>
    <alternativeName>
        <fullName evidence="9">Thioredoxin peroxidase</fullName>
    </alternativeName>
    <alternativeName>
        <fullName evidence="11">Thioredoxin-dependent peroxiredoxin Bcp</fullName>
    </alternativeName>
</protein>
<evidence type="ECO:0000256" key="13">
    <source>
        <dbReference type="PIRSR" id="PIRSR000239-1"/>
    </source>
</evidence>
<keyword evidence="7" id="KW-1015">Disulfide bond</keyword>
<evidence type="ECO:0000259" key="14">
    <source>
        <dbReference type="PROSITE" id="PS51352"/>
    </source>
</evidence>
<comment type="similarity">
    <text evidence="10">Belongs to the peroxiredoxin family. BCP/PrxQ subfamily.</text>
</comment>
<name>A0A9E6MUT7_9PROT</name>
<evidence type="ECO:0000256" key="3">
    <source>
        <dbReference type="ARBA" id="ARBA00013017"/>
    </source>
</evidence>
<reference evidence="15" key="1">
    <citation type="submission" date="2021-02" db="EMBL/GenBank/DDBJ databases">
        <title>Comparative genomics of Ferrovum myxofaciens strains, predominant extremophile bacteria forming large biofilm stalactites in acid mine ecosystems.</title>
        <authorList>
            <person name="Burkartova K."/>
            <person name="Ridl J."/>
            <person name="Pajer P."/>
            <person name="Falteisek L."/>
        </authorList>
    </citation>
    <scope>NUCLEOTIDE SEQUENCE</scope>
    <source>
        <strain evidence="15">MI1III</strain>
    </source>
</reference>
<dbReference type="SUPFAM" id="SSF52833">
    <property type="entry name" value="Thioredoxin-like"/>
    <property type="match status" value="1"/>
</dbReference>
<accession>A0A9E6MUT7</accession>
<evidence type="ECO:0000256" key="5">
    <source>
        <dbReference type="ARBA" id="ARBA00022862"/>
    </source>
</evidence>
<evidence type="ECO:0000256" key="8">
    <source>
        <dbReference type="ARBA" id="ARBA00023284"/>
    </source>
</evidence>
<comment type="subunit">
    <text evidence="2">Monomer.</text>
</comment>
<feature type="domain" description="Thioredoxin" evidence="14">
    <location>
        <begin position="36"/>
        <end position="185"/>
    </location>
</feature>
<dbReference type="FunFam" id="3.40.30.10:FF:000007">
    <property type="entry name" value="Thioredoxin-dependent thiol peroxidase"/>
    <property type="match status" value="1"/>
</dbReference>
<evidence type="ECO:0000256" key="6">
    <source>
        <dbReference type="ARBA" id="ARBA00023002"/>
    </source>
</evidence>
<dbReference type="AlphaFoldDB" id="A0A9E6MUT7"/>
<dbReference type="Proteomes" id="UP000683551">
    <property type="component" value="Chromosome"/>
</dbReference>
<evidence type="ECO:0000256" key="9">
    <source>
        <dbReference type="ARBA" id="ARBA00032824"/>
    </source>
</evidence>
<evidence type="ECO:0000256" key="4">
    <source>
        <dbReference type="ARBA" id="ARBA00022559"/>
    </source>
</evidence>
<dbReference type="PIRSF" id="PIRSF000239">
    <property type="entry name" value="AHPC"/>
    <property type="match status" value="1"/>
</dbReference>
<dbReference type="RefSeq" id="WP_197456352.1">
    <property type="nucleotide sequence ID" value="NZ_CP053675.1"/>
</dbReference>
<dbReference type="GO" id="GO:0045454">
    <property type="term" value="P:cell redox homeostasis"/>
    <property type="evidence" value="ECO:0007669"/>
    <property type="project" value="TreeGrafter"/>
</dbReference>
<gene>
    <name evidence="15" type="ORF">JZL65_09545</name>
</gene>
<dbReference type="InterPro" id="IPR050924">
    <property type="entry name" value="Peroxiredoxin_BCP/PrxQ"/>
</dbReference>
<dbReference type="Pfam" id="PF00578">
    <property type="entry name" value="AhpC-TSA"/>
    <property type="match status" value="1"/>
</dbReference>
<dbReference type="PANTHER" id="PTHR42801">
    <property type="entry name" value="THIOREDOXIN-DEPENDENT PEROXIDE REDUCTASE"/>
    <property type="match status" value="1"/>
</dbReference>
<dbReference type="InterPro" id="IPR036249">
    <property type="entry name" value="Thioredoxin-like_sf"/>
</dbReference>
<dbReference type="InterPro" id="IPR013766">
    <property type="entry name" value="Thioredoxin_domain"/>
</dbReference>
<evidence type="ECO:0000256" key="11">
    <source>
        <dbReference type="ARBA" id="ARBA00042639"/>
    </source>
</evidence>
<keyword evidence="6" id="KW-0560">Oxidoreductase</keyword>
<evidence type="ECO:0000313" key="15">
    <source>
        <dbReference type="EMBL" id="QWY76742.1"/>
    </source>
</evidence>
<dbReference type="GO" id="GO:0008379">
    <property type="term" value="F:thioredoxin peroxidase activity"/>
    <property type="evidence" value="ECO:0007669"/>
    <property type="project" value="TreeGrafter"/>
</dbReference>
<evidence type="ECO:0000313" key="16">
    <source>
        <dbReference type="Proteomes" id="UP000683551"/>
    </source>
</evidence>
<organism evidence="15 16">
    <name type="scientific">Ferrovum myxofaciens</name>
    <dbReference type="NCBI Taxonomy" id="416213"/>
    <lineage>
        <taxon>Bacteria</taxon>
        <taxon>Pseudomonadati</taxon>
        <taxon>Pseudomonadota</taxon>
        <taxon>Betaproteobacteria</taxon>
        <taxon>Ferrovales</taxon>
        <taxon>Ferrovaceae</taxon>
        <taxon>Ferrovum</taxon>
    </lineage>
</organism>
<dbReference type="Gene3D" id="3.40.30.10">
    <property type="entry name" value="Glutaredoxin"/>
    <property type="match status" value="1"/>
</dbReference>
<dbReference type="GO" id="GO:0034599">
    <property type="term" value="P:cellular response to oxidative stress"/>
    <property type="evidence" value="ECO:0007669"/>
    <property type="project" value="TreeGrafter"/>
</dbReference>
<proteinExistence type="inferred from homology"/>
<evidence type="ECO:0000256" key="1">
    <source>
        <dbReference type="ARBA" id="ARBA00003330"/>
    </source>
</evidence>
<evidence type="ECO:0000256" key="10">
    <source>
        <dbReference type="ARBA" id="ARBA00038489"/>
    </source>
</evidence>
<feature type="active site" description="Cysteine sulfenic acid (-SOH) intermediate; for peroxidase activity" evidence="13">
    <location>
        <position position="78"/>
    </location>
</feature>
<evidence type="ECO:0000256" key="7">
    <source>
        <dbReference type="ARBA" id="ARBA00023157"/>
    </source>
</evidence>
<dbReference type="InterPro" id="IPR000866">
    <property type="entry name" value="AhpC/TSA"/>
</dbReference>
<evidence type="ECO:0000256" key="2">
    <source>
        <dbReference type="ARBA" id="ARBA00011245"/>
    </source>
</evidence>
<dbReference type="InterPro" id="IPR024706">
    <property type="entry name" value="Peroxiredoxin_AhpC-typ"/>
</dbReference>
<evidence type="ECO:0000256" key="12">
    <source>
        <dbReference type="ARBA" id="ARBA00049091"/>
    </source>
</evidence>
<keyword evidence="4" id="KW-0575">Peroxidase</keyword>
<dbReference type="EC" id="1.11.1.24" evidence="3"/>
<comment type="function">
    <text evidence="1">Thiol-specific peroxidase that catalyzes the reduction of hydrogen peroxide and organic hydroperoxides to water and alcohols, respectively. Plays a role in cell protection against oxidative stress by detoxifying peroxides and as sensor of hydrogen peroxide-mediated signaling events.</text>
</comment>
<sequence>MNLKWAEGAMKVMTVLFMLLILVLWVMRSANASELPSVGQKAPEFSIMDQNGTLQKLSDYQGKWLVLYFYPKDETPGCTTEACAYRDDIHKIQTLGAAVVGVSIDDASSHAEFADKHHLPFPLLADKEGTVSKSYGSERTLLGYKLARRNTFIIDPAGRIAKVYVDVDAGENPQEVIAELRRLQSMH</sequence>
<dbReference type="EMBL" id="CP071137">
    <property type="protein sequence ID" value="QWY76742.1"/>
    <property type="molecule type" value="Genomic_DNA"/>
</dbReference>
<dbReference type="GO" id="GO:0005737">
    <property type="term" value="C:cytoplasm"/>
    <property type="evidence" value="ECO:0007669"/>
    <property type="project" value="TreeGrafter"/>
</dbReference>
<comment type="catalytic activity">
    <reaction evidence="12">
        <text>a hydroperoxide + [thioredoxin]-dithiol = an alcohol + [thioredoxin]-disulfide + H2O</text>
        <dbReference type="Rhea" id="RHEA:62620"/>
        <dbReference type="Rhea" id="RHEA-COMP:10698"/>
        <dbReference type="Rhea" id="RHEA-COMP:10700"/>
        <dbReference type="ChEBI" id="CHEBI:15377"/>
        <dbReference type="ChEBI" id="CHEBI:29950"/>
        <dbReference type="ChEBI" id="CHEBI:30879"/>
        <dbReference type="ChEBI" id="CHEBI:35924"/>
        <dbReference type="ChEBI" id="CHEBI:50058"/>
        <dbReference type="EC" id="1.11.1.24"/>
    </reaction>
</comment>
<dbReference type="PROSITE" id="PS51352">
    <property type="entry name" value="THIOREDOXIN_2"/>
    <property type="match status" value="1"/>
</dbReference>
<dbReference type="CDD" id="cd03017">
    <property type="entry name" value="PRX_BCP"/>
    <property type="match status" value="1"/>
</dbReference>
<keyword evidence="5" id="KW-0049">Antioxidant</keyword>